<dbReference type="GO" id="GO:0009279">
    <property type="term" value="C:cell outer membrane"/>
    <property type="evidence" value="ECO:0007669"/>
    <property type="project" value="UniProtKB-SubCell"/>
</dbReference>
<keyword evidence="5" id="KW-0378">Hydrolase</keyword>
<keyword evidence="5" id="KW-0645">Protease</keyword>
<name>A0A1G7HFG4_9BACT</name>
<comment type="subcellular location">
    <subcellularLocation>
        <location evidence="1">Cell outer membrane</location>
    </subcellularLocation>
</comment>
<evidence type="ECO:0000313" key="6">
    <source>
        <dbReference type="Proteomes" id="UP000182427"/>
    </source>
</evidence>
<evidence type="ECO:0000313" key="5">
    <source>
        <dbReference type="EMBL" id="SDE99111.1"/>
    </source>
</evidence>
<dbReference type="Proteomes" id="UP000182427">
    <property type="component" value="Chromosome I"/>
</dbReference>
<keyword evidence="3" id="KW-0998">Cell outer membrane</keyword>
<dbReference type="SUPFAM" id="SSF56935">
    <property type="entry name" value="Porins"/>
    <property type="match status" value="1"/>
</dbReference>
<gene>
    <name evidence="5" type="ORF">SAMN05444167_1053</name>
</gene>
<reference evidence="5 6" key="1">
    <citation type="submission" date="2016-10" db="EMBL/GenBank/DDBJ databases">
        <authorList>
            <person name="de Groot N.N."/>
        </authorList>
    </citation>
    <scope>NUCLEOTIDE SEQUENCE [LARGE SCALE GENOMIC DNA]</scope>
    <source>
        <strain evidence="5 6">GAS232</strain>
    </source>
</reference>
<dbReference type="InterPro" id="IPR036942">
    <property type="entry name" value="Beta-barrel_TonB_sf"/>
</dbReference>
<protein>
    <submittedName>
        <fullName evidence="5">Carboxypeptidase regulatory-like domain-containing protein</fullName>
    </submittedName>
</protein>
<keyword evidence="2" id="KW-0472">Membrane</keyword>
<dbReference type="Gene3D" id="2.40.170.20">
    <property type="entry name" value="TonB-dependent receptor, beta-barrel domain"/>
    <property type="match status" value="1"/>
</dbReference>
<dbReference type="InterPro" id="IPR057601">
    <property type="entry name" value="Oar-like_b-barrel"/>
</dbReference>
<dbReference type="OrthoDB" id="97893at2"/>
<evidence type="ECO:0000256" key="2">
    <source>
        <dbReference type="ARBA" id="ARBA00023136"/>
    </source>
</evidence>
<dbReference type="InterPro" id="IPR013784">
    <property type="entry name" value="Carb-bd-like_fold"/>
</dbReference>
<dbReference type="Pfam" id="PF25183">
    <property type="entry name" value="OMP_b-brl_4"/>
    <property type="match status" value="1"/>
</dbReference>
<keyword evidence="5" id="KW-0121">Carboxypeptidase</keyword>
<keyword evidence="6" id="KW-1185">Reference proteome</keyword>
<evidence type="ECO:0000256" key="3">
    <source>
        <dbReference type="ARBA" id="ARBA00023237"/>
    </source>
</evidence>
<dbReference type="GO" id="GO:0004180">
    <property type="term" value="F:carboxypeptidase activity"/>
    <property type="evidence" value="ECO:0007669"/>
    <property type="project" value="UniProtKB-KW"/>
</dbReference>
<proteinExistence type="predicted"/>
<dbReference type="GO" id="GO:0030246">
    <property type="term" value="F:carbohydrate binding"/>
    <property type="evidence" value="ECO:0007669"/>
    <property type="project" value="InterPro"/>
</dbReference>
<accession>A0A1G7HFG4</accession>
<organism evidence="5 6">
    <name type="scientific">Terriglobus roseus</name>
    <dbReference type="NCBI Taxonomy" id="392734"/>
    <lineage>
        <taxon>Bacteria</taxon>
        <taxon>Pseudomonadati</taxon>
        <taxon>Acidobacteriota</taxon>
        <taxon>Terriglobia</taxon>
        <taxon>Terriglobales</taxon>
        <taxon>Acidobacteriaceae</taxon>
        <taxon>Terriglobus</taxon>
    </lineage>
</organism>
<dbReference type="Gene3D" id="2.60.40.1120">
    <property type="entry name" value="Carboxypeptidase-like, regulatory domain"/>
    <property type="match status" value="1"/>
</dbReference>
<dbReference type="SUPFAM" id="SSF49452">
    <property type="entry name" value="Starch-binding domain-like"/>
    <property type="match status" value="1"/>
</dbReference>
<dbReference type="Pfam" id="PF13620">
    <property type="entry name" value="CarboxypepD_reg"/>
    <property type="match status" value="1"/>
</dbReference>
<sequence>MLDRRMSIISGVAVAYVLGSGLLSSHAQTNYGSVRGVVKDSQGASITNAKVTLTSERTHTTRDVSTNGGGIYFFGSLDPGRYTVRVVSDGFKTSETNVAVAIGATASVDVSLVAGGSDQSVTVTATSEEVPNRTNATNGQLFDERKLQDLPNLGRNPFIMDKLDNNVVPTGNPQQARAEDQNMTSSVSIAGAPIGTNGYVVDGIPTSTSAGIVTFIPSLEAVTEVKVQANTYDAEAGRVGGGLYNATLKSGSGRLHGVLYGETRQTGWSANSFYSNLTGAPRPGQATYLYTGALGGPLPIDKIPGIERVPLIRGKYFFWVSEDGYRQQQPYAASSTAVFVPSAAERVGDFTAEGNPGRIEPILYDPTTYPRKQIVGLKNGVSTPNYIPGSGLTLNAIGQYIANAYPPPNVTLNTSQAYGTGNRALPYDSLKTRSDMYSGKLDHQFNDRWNAAASYVHLATQEPSGSVLHVAAQGTGVLTRYIDATAVNNTIVLSPTTLLNVAYGFNRYYSTSPQYSSGFNQANGFGGIGFPAGFVSQLQSESFPTISPSGAATLGGANSGPTINYSRNFVVGLTKTVGKHNLKAGYVYRALRLYTQSFSGGNGSYIFNGQYTSANGASATTAAGSSIADLLLGAPSAASITINAPNTLQRANYNAIYVQDDLRATNDLTLNVGVRFEFEPGQDEAHNRNIVGFDRSVNNPLPTTGSPLRGGVMFAGQNGYTTRCCSYGAVKVSPRFGVAYSFDRRTVIRGGFGLFYSPVALTNYSPGYSQTTTYSTTNLTGAVAASSLGSGGYLSNPFPSGLLQPTGNSLGYLTGVGGAITAIDSARRYPFVQQYSVDLQRELPARVLFKIGYVGARARNFPNTVNINQLPNSALAGANGTSLATSVTNPFYASSVGGYPSTGVVAQKTVPRAQLLLPFPQFTSVTLSESNGYSRYNSLAIKAERNVGKNLVLLATYTWSSNWDSIYSSISAPATSNNLNATSGPQDNTNTDAEYARASDNVPNRFTFVVQYNLPFGRGRTFLGNANRWVDAVIGGWQINDETILQDGGPLTITQTNLNSASQFGTTGVGGSVQRPNLVPGIPIAKSGRPQRRLGPQQNGTETYFNTAAFTVAPAYTYGNAPRTLPVYGPGYSNSDISLNKSFPFGERVNVQFRAEALNAFNTPEFAAPVAVLPVNTATQTVISGSTFGQITSQINYSRIIQLGGRLSF</sequence>
<dbReference type="AlphaFoldDB" id="A0A1G7HFG4"/>
<evidence type="ECO:0000256" key="1">
    <source>
        <dbReference type="ARBA" id="ARBA00004442"/>
    </source>
</evidence>
<dbReference type="EMBL" id="LT629690">
    <property type="protein sequence ID" value="SDE99111.1"/>
    <property type="molecule type" value="Genomic_DNA"/>
</dbReference>
<feature type="domain" description="TonB-dependent transporter Oar-like beta-barrel" evidence="4">
    <location>
        <begin position="247"/>
        <end position="1202"/>
    </location>
</feature>
<evidence type="ECO:0000259" key="4">
    <source>
        <dbReference type="Pfam" id="PF25183"/>
    </source>
</evidence>